<dbReference type="InterPro" id="IPR012910">
    <property type="entry name" value="Plug_dom"/>
</dbReference>
<name>A0ABR6NF18_9SPHN</name>
<feature type="domain" description="TonB-dependent receptor plug" evidence="12">
    <location>
        <begin position="49"/>
        <end position="159"/>
    </location>
</feature>
<sequence length="963" mass="101694">MGSTLLTTGALLLVATPSFAQTEEAAPQAGGSGEEIVITGSRLVRTDLTAPSPTTVMSSEDIALSGNVSLEKTLNEFPQLAAGNTSSANIGGGSGILTANLRGLGSTRTLVLVNGRRFVAASSAGEVDLASIPDALIKRAEIITGGASAVYGSDAIAGAVNFILNDTFEGLTMTAQTGITQYGDAASHKIDFTWGTQSDRSGVVLAATWAKQDQFDQSDRSWSRIPLGEVNGALVYAGSGNVPGTRVGLTAAQRASIVGVNMNPGGNCTSVTGITFDSSGTPQAYCAPESTYNYAPYMLLQRPQDRISLSALAHYDVTDRIQLYGETYYVNARNEYRLAPDAFTPVTPGAPSQTLLVPQYATNPGLSPSVRNFFINNAAIFDADGDGTAAVVGSGRRAEEVGTRDAFFERNSLAVTLGARGDMDLGAGKWNWDTFFQYHRNRTDSRYEGVVSQSRLSLGLNTMINSSGQVVCQTQTLGCVPVNIFGEGAISPEAAAFISPSRVSHDTFERYVAGGSLSGVLFNLPAGPVSMALGAEYREDRYNFVPSPQDIAGEYGPSSQSPLSGKIDVKEVFGELRVPLLSDMPFIDTLAIEGAARYSDYSTVGGVFTWKLGGEYAPVHWFRFRGAYNQAIRAPNIAELYGARTIGYVNGAVDFCARTSSTNDTRSAELKALCVATGVPAGDINTFEQQALGMNQESGGNPNLREEKSKTYTIGAVVSPPFLPGLNLTVDYWNVEIEDAITSINNAQTMAECAASLSPSSVACQNVLRLPSGQIDYVRVALSNIGAMKASGLDVQADYRMSLPSVLSLDGDASLSLQAVGSWMFERSLQTTSASGPLDCAGHYAGGCSSGSGGFIIPDFKLNVSARYASGPVTLTMQGRMIGAIKPYSGVTTVAGDIDPVWYFDLTSNVDVTGGLSVFGGINNLFNKKPPIFGTTYVGDANTDVTLYDIMGRRFFIGATMKF</sequence>
<evidence type="ECO:0000259" key="12">
    <source>
        <dbReference type="Pfam" id="PF07715"/>
    </source>
</evidence>
<dbReference type="SUPFAM" id="SSF56935">
    <property type="entry name" value="Porins"/>
    <property type="match status" value="1"/>
</dbReference>
<evidence type="ECO:0000313" key="13">
    <source>
        <dbReference type="EMBL" id="MBB5985870.1"/>
    </source>
</evidence>
<evidence type="ECO:0000256" key="5">
    <source>
        <dbReference type="ARBA" id="ARBA00023077"/>
    </source>
</evidence>
<dbReference type="EMBL" id="JACHKA010000001">
    <property type="protein sequence ID" value="MBB5985870.1"/>
    <property type="molecule type" value="Genomic_DNA"/>
</dbReference>
<keyword evidence="4 8" id="KW-0812">Transmembrane</keyword>
<gene>
    <name evidence="13" type="ORF">HNP60_001844</name>
</gene>
<evidence type="ECO:0000256" key="7">
    <source>
        <dbReference type="ARBA" id="ARBA00023237"/>
    </source>
</evidence>
<dbReference type="InterPro" id="IPR037066">
    <property type="entry name" value="Plug_dom_sf"/>
</dbReference>
<comment type="similarity">
    <text evidence="8 9">Belongs to the TonB-dependent receptor family.</text>
</comment>
<dbReference type="InterPro" id="IPR036942">
    <property type="entry name" value="Beta-barrel_TonB_sf"/>
</dbReference>
<feature type="domain" description="TonB-dependent receptor-like beta-barrel" evidence="11">
    <location>
        <begin position="399"/>
        <end position="925"/>
    </location>
</feature>
<evidence type="ECO:0000256" key="6">
    <source>
        <dbReference type="ARBA" id="ARBA00023136"/>
    </source>
</evidence>
<accession>A0ABR6NF18</accession>
<keyword evidence="7 8" id="KW-0998">Cell outer membrane</keyword>
<evidence type="ECO:0000256" key="2">
    <source>
        <dbReference type="ARBA" id="ARBA00022448"/>
    </source>
</evidence>
<comment type="subcellular location">
    <subcellularLocation>
        <location evidence="1 8">Cell outer membrane</location>
        <topology evidence="1 8">Multi-pass membrane protein</topology>
    </subcellularLocation>
</comment>
<dbReference type="InterPro" id="IPR039426">
    <property type="entry name" value="TonB-dep_rcpt-like"/>
</dbReference>
<evidence type="ECO:0000259" key="11">
    <source>
        <dbReference type="Pfam" id="PF00593"/>
    </source>
</evidence>
<proteinExistence type="inferred from homology"/>
<keyword evidence="5 9" id="KW-0798">TonB box</keyword>
<dbReference type="Pfam" id="PF00593">
    <property type="entry name" value="TonB_dep_Rec_b-barrel"/>
    <property type="match status" value="1"/>
</dbReference>
<dbReference type="Gene3D" id="2.170.130.10">
    <property type="entry name" value="TonB-dependent receptor, plug domain"/>
    <property type="match status" value="1"/>
</dbReference>
<feature type="chain" id="PRO_5046303932" evidence="10">
    <location>
        <begin position="21"/>
        <end position="963"/>
    </location>
</feature>
<keyword evidence="6 8" id="KW-0472">Membrane</keyword>
<evidence type="ECO:0000256" key="4">
    <source>
        <dbReference type="ARBA" id="ARBA00022692"/>
    </source>
</evidence>
<reference evidence="13 14" key="1">
    <citation type="submission" date="2020-08" db="EMBL/GenBank/DDBJ databases">
        <title>Exploring microbial biodiversity for novel pathways involved in the catabolism of aromatic compounds derived from lignin.</title>
        <authorList>
            <person name="Elkins J."/>
        </authorList>
    </citation>
    <scope>NUCLEOTIDE SEQUENCE [LARGE SCALE GENOMIC DNA]</scope>
    <source>
        <strain evidence="13 14">B1D3A</strain>
    </source>
</reference>
<keyword evidence="2 8" id="KW-0813">Transport</keyword>
<keyword evidence="14" id="KW-1185">Reference proteome</keyword>
<dbReference type="PANTHER" id="PTHR47234:SF2">
    <property type="entry name" value="TONB-DEPENDENT RECEPTOR"/>
    <property type="match status" value="1"/>
</dbReference>
<organism evidence="13 14">
    <name type="scientific">Sphingobium lignivorans</name>
    <dbReference type="NCBI Taxonomy" id="2735886"/>
    <lineage>
        <taxon>Bacteria</taxon>
        <taxon>Pseudomonadati</taxon>
        <taxon>Pseudomonadota</taxon>
        <taxon>Alphaproteobacteria</taxon>
        <taxon>Sphingomonadales</taxon>
        <taxon>Sphingomonadaceae</taxon>
        <taxon>Sphingobium</taxon>
    </lineage>
</organism>
<dbReference type="RefSeq" id="WP_221414718.1">
    <property type="nucleotide sequence ID" value="NZ_JACHKA010000001.1"/>
</dbReference>
<evidence type="ECO:0000256" key="10">
    <source>
        <dbReference type="SAM" id="SignalP"/>
    </source>
</evidence>
<protein>
    <submittedName>
        <fullName evidence="13">Outer membrane receptor protein involved in Fe transport</fullName>
    </submittedName>
</protein>
<dbReference type="PROSITE" id="PS52016">
    <property type="entry name" value="TONB_DEPENDENT_REC_3"/>
    <property type="match status" value="1"/>
</dbReference>
<dbReference type="PANTHER" id="PTHR47234">
    <property type="match status" value="1"/>
</dbReference>
<evidence type="ECO:0000256" key="8">
    <source>
        <dbReference type="PROSITE-ProRule" id="PRU01360"/>
    </source>
</evidence>
<dbReference type="Pfam" id="PF07715">
    <property type="entry name" value="Plug"/>
    <property type="match status" value="1"/>
</dbReference>
<evidence type="ECO:0000256" key="1">
    <source>
        <dbReference type="ARBA" id="ARBA00004571"/>
    </source>
</evidence>
<evidence type="ECO:0000256" key="9">
    <source>
        <dbReference type="RuleBase" id="RU003357"/>
    </source>
</evidence>
<dbReference type="Proteomes" id="UP001138540">
    <property type="component" value="Unassembled WGS sequence"/>
</dbReference>
<evidence type="ECO:0000256" key="3">
    <source>
        <dbReference type="ARBA" id="ARBA00022452"/>
    </source>
</evidence>
<evidence type="ECO:0000313" key="14">
    <source>
        <dbReference type="Proteomes" id="UP001138540"/>
    </source>
</evidence>
<keyword evidence="13" id="KW-0675">Receptor</keyword>
<dbReference type="InterPro" id="IPR000531">
    <property type="entry name" value="Beta-barrel_TonB"/>
</dbReference>
<keyword evidence="10" id="KW-0732">Signal</keyword>
<keyword evidence="3 8" id="KW-1134">Transmembrane beta strand</keyword>
<dbReference type="Gene3D" id="2.40.170.20">
    <property type="entry name" value="TonB-dependent receptor, beta-barrel domain"/>
    <property type="match status" value="1"/>
</dbReference>
<comment type="caution">
    <text evidence="13">The sequence shown here is derived from an EMBL/GenBank/DDBJ whole genome shotgun (WGS) entry which is preliminary data.</text>
</comment>
<feature type="signal peptide" evidence="10">
    <location>
        <begin position="1"/>
        <end position="20"/>
    </location>
</feature>